<keyword evidence="2" id="KW-1185">Reference proteome</keyword>
<comment type="caution">
    <text evidence="1">The sequence shown here is derived from an EMBL/GenBank/DDBJ whole genome shotgun (WGS) entry which is preliminary data.</text>
</comment>
<organism evidence="1 2">
    <name type="scientific">Phlebia brevispora</name>
    <dbReference type="NCBI Taxonomy" id="194682"/>
    <lineage>
        <taxon>Eukaryota</taxon>
        <taxon>Fungi</taxon>
        <taxon>Dikarya</taxon>
        <taxon>Basidiomycota</taxon>
        <taxon>Agaricomycotina</taxon>
        <taxon>Agaricomycetes</taxon>
        <taxon>Polyporales</taxon>
        <taxon>Meruliaceae</taxon>
        <taxon>Phlebia</taxon>
    </lineage>
</organism>
<reference evidence="1" key="1">
    <citation type="submission" date="2022-07" db="EMBL/GenBank/DDBJ databases">
        <title>Genome Sequence of Phlebia brevispora.</title>
        <authorList>
            <person name="Buettner E."/>
        </authorList>
    </citation>
    <scope>NUCLEOTIDE SEQUENCE</scope>
    <source>
        <strain evidence="1">MPL23</strain>
    </source>
</reference>
<evidence type="ECO:0000313" key="1">
    <source>
        <dbReference type="EMBL" id="KAJ3531780.1"/>
    </source>
</evidence>
<protein>
    <submittedName>
        <fullName evidence="1">Uncharacterized protein</fullName>
    </submittedName>
</protein>
<accession>A0ACC1S472</accession>
<name>A0ACC1S472_9APHY</name>
<evidence type="ECO:0000313" key="2">
    <source>
        <dbReference type="Proteomes" id="UP001148662"/>
    </source>
</evidence>
<dbReference type="Proteomes" id="UP001148662">
    <property type="component" value="Unassembled WGS sequence"/>
</dbReference>
<sequence>MARQNTDFTPIEEINDIHTRLTQTFKSGVTRLLPYRRRQLLQLARLLQDNIVPIEDALLADLGKQRQESTSVEVGAVIEACLYAAEHLEEWAKPHKPKVAEWRSSWDTTVYQTHI</sequence>
<proteinExistence type="predicted"/>
<dbReference type="EMBL" id="JANHOG010001776">
    <property type="protein sequence ID" value="KAJ3531780.1"/>
    <property type="molecule type" value="Genomic_DNA"/>
</dbReference>
<gene>
    <name evidence="1" type="ORF">NM688_g7526</name>
</gene>